<feature type="domain" description="C2H2-type" evidence="10">
    <location>
        <begin position="976"/>
        <end position="1004"/>
    </location>
</feature>
<keyword evidence="7" id="KW-0539">Nucleus</keyword>
<evidence type="ECO:0000256" key="3">
    <source>
        <dbReference type="ARBA" id="ARBA00022723"/>
    </source>
</evidence>
<feature type="compositionally biased region" description="Basic and acidic residues" evidence="9">
    <location>
        <begin position="347"/>
        <end position="362"/>
    </location>
</feature>
<evidence type="ECO:0000256" key="2">
    <source>
        <dbReference type="ARBA" id="ARBA00006991"/>
    </source>
</evidence>
<reference evidence="11" key="1">
    <citation type="submission" date="2020-11" db="EMBL/GenBank/DDBJ databases">
        <authorList>
            <person name="Tran Van P."/>
        </authorList>
    </citation>
    <scope>NUCLEOTIDE SEQUENCE</scope>
</reference>
<dbReference type="FunFam" id="3.30.160.60:FF:001250">
    <property type="entry name" value="putative transcription factor ovo-like protein 3"/>
    <property type="match status" value="1"/>
</dbReference>
<comment type="subcellular location">
    <subcellularLocation>
        <location evidence="1">Nucleus</location>
    </subcellularLocation>
</comment>
<dbReference type="GO" id="GO:0005634">
    <property type="term" value="C:nucleus"/>
    <property type="evidence" value="ECO:0007669"/>
    <property type="project" value="UniProtKB-SubCell"/>
</dbReference>
<dbReference type="InterPro" id="IPR027756">
    <property type="entry name" value="Ovo-like"/>
</dbReference>
<evidence type="ECO:0000256" key="6">
    <source>
        <dbReference type="ARBA" id="ARBA00022833"/>
    </source>
</evidence>
<feature type="region of interest" description="Disordered" evidence="9">
    <location>
        <begin position="883"/>
        <end position="916"/>
    </location>
</feature>
<dbReference type="PANTHER" id="PTHR10032">
    <property type="entry name" value="ZINC FINGER PROTEIN WITH KRAB AND SCAN DOMAINS"/>
    <property type="match status" value="1"/>
</dbReference>
<dbReference type="InterPro" id="IPR036236">
    <property type="entry name" value="Znf_C2H2_sf"/>
</dbReference>
<dbReference type="Gene3D" id="3.30.160.60">
    <property type="entry name" value="Classic Zinc Finger"/>
    <property type="match status" value="3"/>
</dbReference>
<dbReference type="GO" id="GO:0008270">
    <property type="term" value="F:zinc ion binding"/>
    <property type="evidence" value="ECO:0007669"/>
    <property type="project" value="UniProtKB-KW"/>
</dbReference>
<dbReference type="GO" id="GO:0051241">
    <property type="term" value="P:negative regulation of multicellular organismal process"/>
    <property type="evidence" value="ECO:0007669"/>
    <property type="project" value="UniProtKB-ARBA"/>
</dbReference>
<evidence type="ECO:0000256" key="1">
    <source>
        <dbReference type="ARBA" id="ARBA00004123"/>
    </source>
</evidence>
<proteinExistence type="inferred from homology"/>
<dbReference type="AlphaFoldDB" id="A0A7R9I227"/>
<dbReference type="SMART" id="SM00355">
    <property type="entry name" value="ZnF_C2H2"/>
    <property type="match status" value="4"/>
</dbReference>
<sequence length="1069" mass="114565">MRHTLLYPGKQGCFGGLVHTEMAESHVATAMCDRESPNHLKRNYASRQLEKPPPVHPTEIRTSISPSSAVELNTTSALANYATEAGLNLIDSLCKATPRSQGQEAVVSKLEGVTRRSGGGKRTLIEKFHHLHHQHPPTSVLPHPVAGKASDNNKVKVVGQPQRIVGFSLGERVQVFLNPSNDVSIEGQIVFVIFGTKVHLVRVNISKMVDLCVPILFLLCVEDRPPSKPQDDDRLFPRPPTPDSSSPGSPTKPDTGPRALAPRRFISSILGGDVPYSGSTTPSPAPIVRPHIPTRAERKETPLIPPPVPDKPASVSSDEDDAVEEAVLMQEPEQEAPIDYHVPKKRPSTEERRETEDARERELRRCNSLKIVSRRPPLSLILGRQLTGGKPRVAAAGHGHTGRSGGGGPSGGGHQSAGGGHNSSMNYSGGGGGGVSSGGGGGMLGGSTGGSGGSMNPGGGGRGTNYGPNSPPTGSLPPFYESLKGGGGGLGIGGGAGGHPFNPGNGYGLLPAGLSMDCDTGQDSGMGYAGGGTAAAHHKQYSMLQNMCASYGLVTVKEDIDDDLSEYTSKLCDTRDPLPPVHLLGGSANNLLANNYLGNNPYDVSDSMMVDLVSGGAVDPLQFTATLTFSSPSDHNALLESLSDDLFLQRMSSDDDLGDNNNNSVETDHALLNDGLSSSPRLQQEQNIPPPVEPSVDPFPEHCQNGVGGLTRSFDTSRNYAAPTHFNKSALFMSGGGGSHQEPYHSLPKERQELALHICSSSPAPSEESQLQVQVQMHHHQNNHNHHQQPLLSPGLSFSGSGLDLDSPTTMSLPSPGGASCSLDENGSMSPPGSISGRRDSSDISNISSLQVRVNILQQRLGLPGDVALEFVNGGHGIKNPLANHDIGPGHQRSHRSSGDVEKLPPMPAVSAGPDDPSRFSCRVCSKSFSLQRLLNRHMKCHSDVKRYLCTFCGKGFNDTFDLKRHTRTHTGVRPYKCNLCEKSFTQRCSLESHCLKVHGVQHQYAYKERRTKMYVCEECGHTTNEPEVHYLHLKENHPYSPALLKFYDKRHFKFTNSNFANMLLQVRS</sequence>
<name>A0A7R9I227_9NEOP</name>
<evidence type="ECO:0000256" key="9">
    <source>
        <dbReference type="SAM" id="MobiDB-lite"/>
    </source>
</evidence>
<feature type="domain" description="C2H2-type" evidence="10">
    <location>
        <begin position="920"/>
        <end position="947"/>
    </location>
</feature>
<evidence type="ECO:0000256" key="8">
    <source>
        <dbReference type="PROSITE-ProRule" id="PRU00042"/>
    </source>
</evidence>
<comment type="similarity">
    <text evidence="2">Belongs to the krueppel C2H2-type zinc-finger protein family.</text>
</comment>
<feature type="region of interest" description="Disordered" evidence="9">
    <location>
        <begin position="225"/>
        <end position="362"/>
    </location>
</feature>
<feature type="compositionally biased region" description="Low complexity" evidence="9">
    <location>
        <begin position="243"/>
        <end position="257"/>
    </location>
</feature>
<feature type="compositionally biased region" description="Basic and acidic residues" evidence="9">
    <location>
        <begin position="225"/>
        <end position="236"/>
    </location>
</feature>
<evidence type="ECO:0000256" key="5">
    <source>
        <dbReference type="ARBA" id="ARBA00022771"/>
    </source>
</evidence>
<dbReference type="GO" id="GO:0009968">
    <property type="term" value="P:negative regulation of signal transduction"/>
    <property type="evidence" value="ECO:0007669"/>
    <property type="project" value="UniProtKB-ARBA"/>
</dbReference>
<feature type="domain" description="C2H2-type" evidence="10">
    <location>
        <begin position="948"/>
        <end position="975"/>
    </location>
</feature>
<dbReference type="GO" id="GO:0009913">
    <property type="term" value="P:epidermal cell differentiation"/>
    <property type="evidence" value="ECO:0007669"/>
    <property type="project" value="TreeGrafter"/>
</dbReference>
<dbReference type="PROSITE" id="PS50157">
    <property type="entry name" value="ZINC_FINGER_C2H2_2"/>
    <property type="match status" value="3"/>
</dbReference>
<feature type="region of interest" description="Disordered" evidence="9">
    <location>
        <begin position="777"/>
        <end position="842"/>
    </location>
</feature>
<gene>
    <name evidence="11" type="ORF">TBIB3V08_LOCUS6937</name>
</gene>
<feature type="compositionally biased region" description="Gly residues" evidence="9">
    <location>
        <begin position="402"/>
        <end position="421"/>
    </location>
</feature>
<evidence type="ECO:0000256" key="4">
    <source>
        <dbReference type="ARBA" id="ARBA00022737"/>
    </source>
</evidence>
<keyword evidence="3" id="KW-0479">Metal-binding</keyword>
<dbReference type="GO" id="GO:0045596">
    <property type="term" value="P:negative regulation of cell differentiation"/>
    <property type="evidence" value="ECO:0007669"/>
    <property type="project" value="UniProtKB-ARBA"/>
</dbReference>
<dbReference type="GO" id="GO:0045892">
    <property type="term" value="P:negative regulation of DNA-templated transcription"/>
    <property type="evidence" value="ECO:0007669"/>
    <property type="project" value="UniProtKB-ARBA"/>
</dbReference>
<feature type="compositionally biased region" description="Low complexity" evidence="9">
    <location>
        <begin position="788"/>
        <end position="808"/>
    </location>
</feature>
<dbReference type="PROSITE" id="PS00028">
    <property type="entry name" value="ZINC_FINGER_C2H2_1"/>
    <property type="match status" value="3"/>
</dbReference>
<protein>
    <recommendedName>
        <fullName evidence="10">C2H2-type domain-containing protein</fullName>
    </recommendedName>
</protein>
<dbReference type="EMBL" id="OD566743">
    <property type="protein sequence ID" value="CAD7444562.1"/>
    <property type="molecule type" value="Genomic_DNA"/>
</dbReference>
<evidence type="ECO:0000259" key="10">
    <source>
        <dbReference type="PROSITE" id="PS50157"/>
    </source>
</evidence>
<evidence type="ECO:0000313" key="11">
    <source>
        <dbReference type="EMBL" id="CAD7444562.1"/>
    </source>
</evidence>
<dbReference type="FunFam" id="3.30.160.60:FF:000452">
    <property type="entry name" value="Transcription factor Ovo-like 2"/>
    <property type="match status" value="1"/>
</dbReference>
<keyword evidence="6" id="KW-0862">Zinc</keyword>
<keyword evidence="4" id="KW-0677">Repeat</keyword>
<feature type="compositionally biased region" description="Polar residues" evidence="9">
    <location>
        <begin position="675"/>
        <end position="687"/>
    </location>
</feature>
<feature type="region of interest" description="Disordered" evidence="9">
    <location>
        <begin position="389"/>
        <end position="482"/>
    </location>
</feature>
<evidence type="ECO:0000256" key="7">
    <source>
        <dbReference type="ARBA" id="ARBA00023242"/>
    </source>
</evidence>
<dbReference type="PANTHER" id="PTHR10032:SF271">
    <property type="entry name" value="RH12261P-RELATED"/>
    <property type="match status" value="1"/>
</dbReference>
<accession>A0A7R9I227</accession>
<feature type="compositionally biased region" description="Basic residues" evidence="9">
    <location>
        <begin position="777"/>
        <end position="787"/>
    </location>
</feature>
<dbReference type="GO" id="GO:0000981">
    <property type="term" value="F:DNA-binding transcription factor activity, RNA polymerase II-specific"/>
    <property type="evidence" value="ECO:0007669"/>
    <property type="project" value="TreeGrafter"/>
</dbReference>
<feature type="compositionally biased region" description="Gly residues" evidence="9">
    <location>
        <begin position="428"/>
        <end position="464"/>
    </location>
</feature>
<dbReference type="InterPro" id="IPR013087">
    <property type="entry name" value="Znf_C2H2_type"/>
</dbReference>
<keyword evidence="5 8" id="KW-0863">Zinc-finger</keyword>
<organism evidence="11">
    <name type="scientific">Timema bartmani</name>
    <dbReference type="NCBI Taxonomy" id="61472"/>
    <lineage>
        <taxon>Eukaryota</taxon>
        <taxon>Metazoa</taxon>
        <taxon>Ecdysozoa</taxon>
        <taxon>Arthropoda</taxon>
        <taxon>Hexapoda</taxon>
        <taxon>Insecta</taxon>
        <taxon>Pterygota</taxon>
        <taxon>Neoptera</taxon>
        <taxon>Polyneoptera</taxon>
        <taxon>Phasmatodea</taxon>
        <taxon>Timematodea</taxon>
        <taxon>Timematoidea</taxon>
        <taxon>Timematidae</taxon>
        <taxon>Timema</taxon>
    </lineage>
</organism>
<dbReference type="SUPFAM" id="SSF57667">
    <property type="entry name" value="beta-beta-alpha zinc fingers"/>
    <property type="match status" value="2"/>
</dbReference>
<feature type="region of interest" description="Disordered" evidence="9">
    <location>
        <begin position="653"/>
        <end position="697"/>
    </location>
</feature>
<dbReference type="GO" id="GO:0000978">
    <property type="term" value="F:RNA polymerase II cis-regulatory region sequence-specific DNA binding"/>
    <property type="evidence" value="ECO:0007669"/>
    <property type="project" value="TreeGrafter"/>
</dbReference>